<name>A0AAV3ZUZ8_9GAST</name>
<proteinExistence type="predicted"/>
<sequence>MTGADVAAAAARMLVSASTEAIMFDGTAAGTLTRGNSRSRSSVVQTYERGRGLREQRSGNPAGPGRERRRYGDDGPGSELAHSRGWTQPIPASH</sequence>
<dbReference type="EMBL" id="BLXT01002845">
    <property type="protein sequence ID" value="GFN98335.1"/>
    <property type="molecule type" value="Genomic_DNA"/>
</dbReference>
<protein>
    <submittedName>
        <fullName evidence="2">Uncharacterized protein</fullName>
    </submittedName>
</protein>
<evidence type="ECO:0000313" key="3">
    <source>
        <dbReference type="Proteomes" id="UP000735302"/>
    </source>
</evidence>
<evidence type="ECO:0000256" key="1">
    <source>
        <dbReference type="SAM" id="MobiDB-lite"/>
    </source>
</evidence>
<feature type="compositionally biased region" description="Basic and acidic residues" evidence="1">
    <location>
        <begin position="48"/>
        <end position="57"/>
    </location>
</feature>
<evidence type="ECO:0000313" key="2">
    <source>
        <dbReference type="EMBL" id="GFN98335.1"/>
    </source>
</evidence>
<gene>
    <name evidence="2" type="ORF">PoB_002484100</name>
</gene>
<feature type="compositionally biased region" description="Polar residues" evidence="1">
    <location>
        <begin position="33"/>
        <end position="45"/>
    </location>
</feature>
<reference evidence="2 3" key="1">
    <citation type="journal article" date="2021" name="Elife">
        <title>Chloroplast acquisition without the gene transfer in kleptoplastic sea slugs, Plakobranchus ocellatus.</title>
        <authorList>
            <person name="Maeda T."/>
            <person name="Takahashi S."/>
            <person name="Yoshida T."/>
            <person name="Shimamura S."/>
            <person name="Takaki Y."/>
            <person name="Nagai Y."/>
            <person name="Toyoda A."/>
            <person name="Suzuki Y."/>
            <person name="Arimoto A."/>
            <person name="Ishii H."/>
            <person name="Satoh N."/>
            <person name="Nishiyama T."/>
            <person name="Hasebe M."/>
            <person name="Maruyama T."/>
            <person name="Minagawa J."/>
            <person name="Obokata J."/>
            <person name="Shigenobu S."/>
        </authorList>
    </citation>
    <scope>NUCLEOTIDE SEQUENCE [LARGE SCALE GENOMIC DNA]</scope>
</reference>
<comment type="caution">
    <text evidence="2">The sequence shown here is derived from an EMBL/GenBank/DDBJ whole genome shotgun (WGS) entry which is preliminary data.</text>
</comment>
<organism evidence="2 3">
    <name type="scientific">Plakobranchus ocellatus</name>
    <dbReference type="NCBI Taxonomy" id="259542"/>
    <lineage>
        <taxon>Eukaryota</taxon>
        <taxon>Metazoa</taxon>
        <taxon>Spiralia</taxon>
        <taxon>Lophotrochozoa</taxon>
        <taxon>Mollusca</taxon>
        <taxon>Gastropoda</taxon>
        <taxon>Heterobranchia</taxon>
        <taxon>Euthyneura</taxon>
        <taxon>Panpulmonata</taxon>
        <taxon>Sacoglossa</taxon>
        <taxon>Placobranchoidea</taxon>
        <taxon>Plakobranchidae</taxon>
        <taxon>Plakobranchus</taxon>
    </lineage>
</organism>
<keyword evidence="3" id="KW-1185">Reference proteome</keyword>
<dbReference type="Proteomes" id="UP000735302">
    <property type="component" value="Unassembled WGS sequence"/>
</dbReference>
<feature type="region of interest" description="Disordered" evidence="1">
    <location>
        <begin position="30"/>
        <end position="94"/>
    </location>
</feature>
<accession>A0AAV3ZUZ8</accession>
<dbReference type="AlphaFoldDB" id="A0AAV3ZUZ8"/>